<proteinExistence type="inferred from homology"/>
<keyword evidence="8 12" id="KW-0378">Hydrolase</keyword>
<evidence type="ECO:0000256" key="7">
    <source>
        <dbReference type="ARBA" id="ARBA00022729"/>
    </source>
</evidence>
<feature type="domain" description="Pectinesterase catalytic" evidence="13">
    <location>
        <begin position="58"/>
        <end position="350"/>
    </location>
</feature>
<evidence type="ECO:0000256" key="8">
    <source>
        <dbReference type="ARBA" id="ARBA00022801"/>
    </source>
</evidence>
<dbReference type="FunFam" id="2.160.20.10:FF:000008">
    <property type="entry name" value="Pectinesterase"/>
    <property type="match status" value="1"/>
</dbReference>
<dbReference type="PANTHER" id="PTHR31321:SF31">
    <property type="entry name" value="PECTINESTERASE QRT1"/>
    <property type="match status" value="1"/>
</dbReference>
<keyword evidence="5" id="KW-0134">Cell wall</keyword>
<comment type="caution">
    <text evidence="14">The sequence shown here is derived from an EMBL/GenBank/DDBJ whole genome shotgun (WGS) entry which is preliminary data.</text>
</comment>
<organism evidence="14 15">
    <name type="scientific">Aristolochia fimbriata</name>
    <name type="common">White veined hardy Dutchman's pipe vine</name>
    <dbReference type="NCBI Taxonomy" id="158543"/>
    <lineage>
        <taxon>Eukaryota</taxon>
        <taxon>Viridiplantae</taxon>
        <taxon>Streptophyta</taxon>
        <taxon>Embryophyta</taxon>
        <taxon>Tracheophyta</taxon>
        <taxon>Spermatophyta</taxon>
        <taxon>Magnoliopsida</taxon>
        <taxon>Magnoliidae</taxon>
        <taxon>Piperales</taxon>
        <taxon>Aristolochiaceae</taxon>
        <taxon>Aristolochia</taxon>
    </lineage>
</organism>
<dbReference type="Proteomes" id="UP000825729">
    <property type="component" value="Unassembled WGS sequence"/>
</dbReference>
<gene>
    <name evidence="14" type="ORF">H6P81_017204</name>
</gene>
<dbReference type="EMBL" id="JAINDJ010000007">
    <property type="protein sequence ID" value="KAG9441350.1"/>
    <property type="molecule type" value="Genomic_DNA"/>
</dbReference>
<dbReference type="InterPro" id="IPR000070">
    <property type="entry name" value="Pectinesterase_cat"/>
</dbReference>
<dbReference type="GO" id="GO:0042545">
    <property type="term" value="P:cell wall modification"/>
    <property type="evidence" value="ECO:0007669"/>
    <property type="project" value="UniProtKB-UniRule"/>
</dbReference>
<evidence type="ECO:0000256" key="11">
    <source>
        <dbReference type="PROSITE-ProRule" id="PRU10040"/>
    </source>
</evidence>
<evidence type="ECO:0000256" key="10">
    <source>
        <dbReference type="ARBA" id="ARBA00047928"/>
    </source>
</evidence>
<evidence type="ECO:0000256" key="2">
    <source>
        <dbReference type="ARBA" id="ARBA00005184"/>
    </source>
</evidence>
<dbReference type="EC" id="3.1.1.11" evidence="4 12"/>
<sequence>MGASVFSHLLFVLFAVCGIQVGFCWGRGSGRDFIDWDDLSMVDDLGKLDSVKERRGLILVSKDGNGDARTVQDAVNMVPDWNVERVKIIIRPGIYREKVVVPVTKSYISFIGEDSSRTVISWNSRASDRNGNGQPVGTFNTATVAIEADFFCAHGITFENTAPTPLPGAEGQQAVAVRISGDKSMFYRCKILSSQDTLFDHNGRHYFYQTYIQGSVDFIFGHGRSLYQDCTLHAIASSYGAIAASQRDKPTEDSGFSFIHCNLKGSGSVYLGRAWGRYATVIYSYCNFEDIINPEGWHDWGDPSRRRTVLFGEFNCTGGGADSRWRVPWAKSFSYEEAKPFMGRRFIDGDVWLKL</sequence>
<dbReference type="InterPro" id="IPR012334">
    <property type="entry name" value="Pectin_lyas_fold"/>
</dbReference>
<dbReference type="Pfam" id="PF01095">
    <property type="entry name" value="Pectinesterase"/>
    <property type="match status" value="1"/>
</dbReference>
<feature type="chain" id="PRO_5043112001" description="Pectinesterase" evidence="12">
    <location>
        <begin position="27"/>
        <end position="355"/>
    </location>
</feature>
<keyword evidence="6" id="KW-0964">Secreted</keyword>
<reference evidence="14 15" key="1">
    <citation type="submission" date="2021-07" db="EMBL/GenBank/DDBJ databases">
        <title>The Aristolochia fimbriata genome: insights into angiosperm evolution, floral development and chemical biosynthesis.</title>
        <authorList>
            <person name="Jiao Y."/>
        </authorList>
    </citation>
    <scope>NUCLEOTIDE SEQUENCE [LARGE SCALE GENOMIC DNA]</scope>
    <source>
        <strain evidence="14">IBCAS-2021</strain>
        <tissue evidence="14">Leaf</tissue>
    </source>
</reference>
<evidence type="ECO:0000256" key="12">
    <source>
        <dbReference type="RuleBase" id="RU000589"/>
    </source>
</evidence>
<comment type="pathway">
    <text evidence="2 12">Glycan metabolism; pectin degradation; 2-dehydro-3-deoxy-D-gluconate from pectin: step 1/5.</text>
</comment>
<evidence type="ECO:0000313" key="15">
    <source>
        <dbReference type="Proteomes" id="UP000825729"/>
    </source>
</evidence>
<evidence type="ECO:0000259" key="13">
    <source>
        <dbReference type="Pfam" id="PF01095"/>
    </source>
</evidence>
<dbReference type="InterPro" id="IPR011050">
    <property type="entry name" value="Pectin_lyase_fold/virulence"/>
</dbReference>
<feature type="signal peptide" evidence="12">
    <location>
        <begin position="1"/>
        <end position="26"/>
    </location>
</feature>
<feature type="active site" evidence="11">
    <location>
        <position position="217"/>
    </location>
</feature>
<comment type="subcellular location">
    <subcellularLocation>
        <location evidence="1">Secreted</location>
        <location evidence="1">Cell wall</location>
    </subcellularLocation>
</comment>
<dbReference type="GO" id="GO:0030599">
    <property type="term" value="F:pectinesterase activity"/>
    <property type="evidence" value="ECO:0007669"/>
    <property type="project" value="UniProtKB-UniRule"/>
</dbReference>
<dbReference type="InterPro" id="IPR033131">
    <property type="entry name" value="Pectinesterase_Asp_AS"/>
</dbReference>
<keyword evidence="7 12" id="KW-0732">Signal</keyword>
<dbReference type="AlphaFoldDB" id="A0AAV7DXH0"/>
<dbReference type="GO" id="GO:0045490">
    <property type="term" value="P:pectin catabolic process"/>
    <property type="evidence" value="ECO:0007669"/>
    <property type="project" value="UniProtKB-UniRule"/>
</dbReference>
<evidence type="ECO:0000256" key="9">
    <source>
        <dbReference type="ARBA" id="ARBA00023085"/>
    </source>
</evidence>
<dbReference type="SUPFAM" id="SSF51126">
    <property type="entry name" value="Pectin lyase-like"/>
    <property type="match status" value="1"/>
</dbReference>
<name>A0AAV7DXH0_ARIFI</name>
<protein>
    <recommendedName>
        <fullName evidence="4 12">Pectinesterase</fullName>
        <ecNumber evidence="4 12">3.1.1.11</ecNumber>
    </recommendedName>
</protein>
<evidence type="ECO:0000256" key="3">
    <source>
        <dbReference type="ARBA" id="ARBA00008891"/>
    </source>
</evidence>
<evidence type="ECO:0000256" key="5">
    <source>
        <dbReference type="ARBA" id="ARBA00022512"/>
    </source>
</evidence>
<evidence type="ECO:0000256" key="1">
    <source>
        <dbReference type="ARBA" id="ARBA00004191"/>
    </source>
</evidence>
<accession>A0AAV7DXH0</accession>
<keyword evidence="9 12" id="KW-0063">Aspartyl esterase</keyword>
<comment type="catalytic activity">
    <reaction evidence="10 12">
        <text>[(1-&gt;4)-alpha-D-galacturonosyl methyl ester](n) + n H2O = [(1-&gt;4)-alpha-D-galacturonosyl](n) + n methanol + n H(+)</text>
        <dbReference type="Rhea" id="RHEA:22380"/>
        <dbReference type="Rhea" id="RHEA-COMP:14570"/>
        <dbReference type="Rhea" id="RHEA-COMP:14573"/>
        <dbReference type="ChEBI" id="CHEBI:15377"/>
        <dbReference type="ChEBI" id="CHEBI:15378"/>
        <dbReference type="ChEBI" id="CHEBI:17790"/>
        <dbReference type="ChEBI" id="CHEBI:140522"/>
        <dbReference type="ChEBI" id="CHEBI:140523"/>
        <dbReference type="EC" id="3.1.1.11"/>
    </reaction>
</comment>
<evidence type="ECO:0000256" key="6">
    <source>
        <dbReference type="ARBA" id="ARBA00022525"/>
    </source>
</evidence>
<dbReference type="Gene3D" id="2.160.20.10">
    <property type="entry name" value="Single-stranded right-handed beta-helix, Pectin lyase-like"/>
    <property type="match status" value="1"/>
</dbReference>
<comment type="similarity">
    <text evidence="3">Belongs to the pectinesterase family.</text>
</comment>
<evidence type="ECO:0000256" key="4">
    <source>
        <dbReference type="ARBA" id="ARBA00013229"/>
    </source>
</evidence>
<dbReference type="PANTHER" id="PTHR31321">
    <property type="entry name" value="ACYL-COA THIOESTER HYDROLASE YBHC-RELATED"/>
    <property type="match status" value="1"/>
</dbReference>
<keyword evidence="15" id="KW-1185">Reference proteome</keyword>
<dbReference type="PROSITE" id="PS00503">
    <property type="entry name" value="PECTINESTERASE_2"/>
    <property type="match status" value="1"/>
</dbReference>
<evidence type="ECO:0000313" key="14">
    <source>
        <dbReference type="EMBL" id="KAG9441350.1"/>
    </source>
</evidence>